<comment type="caution">
    <text evidence="13">The sequence shown here is derived from an EMBL/GenBank/DDBJ whole genome shotgun (WGS) entry which is preliminary data.</text>
</comment>
<evidence type="ECO:0000256" key="2">
    <source>
        <dbReference type="ARBA" id="ARBA00022475"/>
    </source>
</evidence>
<feature type="transmembrane region" description="Helical" evidence="11">
    <location>
        <begin position="24"/>
        <end position="47"/>
    </location>
</feature>
<keyword evidence="2" id="KW-1003">Cell membrane</keyword>
<keyword evidence="14" id="KW-1185">Reference proteome</keyword>
<protein>
    <submittedName>
        <fullName evidence="13">Prostaglandin E2 receptor EP3 subtype</fullName>
    </submittedName>
</protein>
<dbReference type="GO" id="GO:0004930">
    <property type="term" value="F:G protein-coupled receptor activity"/>
    <property type="evidence" value="ECO:0007669"/>
    <property type="project" value="UniProtKB-KW"/>
</dbReference>
<evidence type="ECO:0000256" key="10">
    <source>
        <dbReference type="SAM" id="MobiDB-lite"/>
    </source>
</evidence>
<feature type="region of interest" description="Disordered" evidence="10">
    <location>
        <begin position="233"/>
        <end position="257"/>
    </location>
</feature>
<sequence>MTTNLAETSTGSTFSSAEERSNGVQGTIIVVFTVLLIGLLAHIFALLATRKANQLWKEDAHNPVPNFLLNVLLKIDLCAVVFFLLRGIAAPIWLGNTTFRCEFSLSTNLFFTWISGFANVTMCLERCIALMMPFFYRKHATVFRAKMAIVTMTVIAFVGSCLPFLGFSSYRIEMDGTYVCLTPGDPNVTGVDYVVLYTIIFYLIGFSTITVIIICNLVVVCYIMKLDPNKSSLGQTTEFRDQSRTLGESSSRNLQKTRKQSQNEIRLATVFIIVSIVYTISWLPLYVSISKMFLESLVCHLPFPDPLAYLAMHVPISDQHTPILNSAVSKSFKGENTKSRLWHFTNGDLLNLILENIRCTKCASFL</sequence>
<accession>A0A9Q1BK44</accession>
<name>A0A9Q1BK44_HOLLE</name>
<dbReference type="InterPro" id="IPR017452">
    <property type="entry name" value="GPCR_Rhodpsn_7TM"/>
</dbReference>
<dbReference type="Gene3D" id="1.20.1070.10">
    <property type="entry name" value="Rhodopsin 7-helix transmembrane proteins"/>
    <property type="match status" value="1"/>
</dbReference>
<dbReference type="PANTHER" id="PTHR11866:SF16">
    <property type="entry name" value="PROSTAGLANDIN E2 RECEPTOR EP4 SUBTYPE-LIKE PROTEIN"/>
    <property type="match status" value="1"/>
</dbReference>
<dbReference type="GO" id="GO:0007204">
    <property type="term" value="P:positive regulation of cytosolic calcium ion concentration"/>
    <property type="evidence" value="ECO:0007669"/>
    <property type="project" value="TreeGrafter"/>
</dbReference>
<organism evidence="13 14">
    <name type="scientific">Holothuria leucospilota</name>
    <name type="common">Black long sea cucumber</name>
    <name type="synonym">Mertensiothuria leucospilota</name>
    <dbReference type="NCBI Taxonomy" id="206669"/>
    <lineage>
        <taxon>Eukaryota</taxon>
        <taxon>Metazoa</taxon>
        <taxon>Echinodermata</taxon>
        <taxon>Eleutherozoa</taxon>
        <taxon>Echinozoa</taxon>
        <taxon>Holothuroidea</taxon>
        <taxon>Aspidochirotacea</taxon>
        <taxon>Aspidochirotida</taxon>
        <taxon>Holothuriidae</taxon>
        <taxon>Holothuria</taxon>
    </lineage>
</organism>
<reference evidence="13" key="1">
    <citation type="submission" date="2021-10" db="EMBL/GenBank/DDBJ databases">
        <title>Tropical sea cucumber genome reveals ecological adaptation and Cuvierian tubules defense mechanism.</title>
        <authorList>
            <person name="Chen T."/>
        </authorList>
    </citation>
    <scope>NUCLEOTIDE SEQUENCE</scope>
    <source>
        <strain evidence="13">Nanhai2018</strain>
        <tissue evidence="13">Muscle</tissue>
    </source>
</reference>
<evidence type="ECO:0000256" key="6">
    <source>
        <dbReference type="ARBA" id="ARBA00023136"/>
    </source>
</evidence>
<feature type="transmembrane region" description="Helical" evidence="11">
    <location>
        <begin position="109"/>
        <end position="136"/>
    </location>
</feature>
<keyword evidence="4 11" id="KW-1133">Transmembrane helix</keyword>
<evidence type="ECO:0000256" key="11">
    <source>
        <dbReference type="SAM" id="Phobius"/>
    </source>
</evidence>
<feature type="transmembrane region" description="Helical" evidence="11">
    <location>
        <begin position="194"/>
        <end position="223"/>
    </location>
</feature>
<dbReference type="Pfam" id="PF00001">
    <property type="entry name" value="7tm_1"/>
    <property type="match status" value="1"/>
</dbReference>
<feature type="domain" description="G-protein coupled receptors family 1 profile" evidence="12">
    <location>
        <begin position="41"/>
        <end position="287"/>
    </location>
</feature>
<dbReference type="PROSITE" id="PS00237">
    <property type="entry name" value="G_PROTEIN_RECEP_F1_1"/>
    <property type="match status" value="1"/>
</dbReference>
<keyword evidence="5" id="KW-0297">G-protein coupled receptor</keyword>
<dbReference type="GO" id="GO:0005886">
    <property type="term" value="C:plasma membrane"/>
    <property type="evidence" value="ECO:0007669"/>
    <property type="project" value="UniProtKB-SubCell"/>
</dbReference>
<evidence type="ECO:0000259" key="12">
    <source>
        <dbReference type="PROSITE" id="PS50262"/>
    </source>
</evidence>
<keyword evidence="7 13" id="KW-0675">Receptor</keyword>
<dbReference type="InterPro" id="IPR000276">
    <property type="entry name" value="GPCR_Rhodpsn"/>
</dbReference>
<keyword evidence="9" id="KW-0807">Transducer</keyword>
<dbReference type="SUPFAM" id="SSF81321">
    <property type="entry name" value="Family A G protein-coupled receptor-like"/>
    <property type="match status" value="1"/>
</dbReference>
<dbReference type="GO" id="GO:0007189">
    <property type="term" value="P:adenylate cyclase-activating G protein-coupled receptor signaling pathway"/>
    <property type="evidence" value="ECO:0007669"/>
    <property type="project" value="TreeGrafter"/>
</dbReference>
<dbReference type="EMBL" id="JAIZAY010000015">
    <property type="protein sequence ID" value="KAJ8027950.1"/>
    <property type="molecule type" value="Genomic_DNA"/>
</dbReference>
<evidence type="ECO:0000313" key="14">
    <source>
        <dbReference type="Proteomes" id="UP001152320"/>
    </source>
</evidence>
<dbReference type="OrthoDB" id="5959154at2759"/>
<dbReference type="InterPro" id="IPR008365">
    <property type="entry name" value="Prostanoid_rcpt"/>
</dbReference>
<feature type="compositionally biased region" description="Polar residues" evidence="10">
    <location>
        <begin position="244"/>
        <end position="257"/>
    </location>
</feature>
<dbReference type="AlphaFoldDB" id="A0A9Q1BK44"/>
<evidence type="ECO:0000256" key="7">
    <source>
        <dbReference type="ARBA" id="ARBA00023170"/>
    </source>
</evidence>
<dbReference type="PROSITE" id="PS50262">
    <property type="entry name" value="G_PROTEIN_RECEP_F1_2"/>
    <property type="match status" value="1"/>
</dbReference>
<evidence type="ECO:0000256" key="1">
    <source>
        <dbReference type="ARBA" id="ARBA00004651"/>
    </source>
</evidence>
<evidence type="ECO:0000256" key="3">
    <source>
        <dbReference type="ARBA" id="ARBA00022692"/>
    </source>
</evidence>
<evidence type="ECO:0000256" key="4">
    <source>
        <dbReference type="ARBA" id="ARBA00022989"/>
    </source>
</evidence>
<dbReference type="PANTHER" id="PTHR11866">
    <property type="entry name" value="G-PROTEIN COUPLED RECEPTOR FAMILY 1 MEMBER"/>
    <property type="match status" value="1"/>
</dbReference>
<dbReference type="Proteomes" id="UP001152320">
    <property type="component" value="Chromosome 15"/>
</dbReference>
<feature type="transmembrane region" description="Helical" evidence="11">
    <location>
        <begin position="67"/>
        <end position="89"/>
    </location>
</feature>
<evidence type="ECO:0000256" key="5">
    <source>
        <dbReference type="ARBA" id="ARBA00023040"/>
    </source>
</evidence>
<feature type="transmembrane region" description="Helical" evidence="11">
    <location>
        <begin position="148"/>
        <end position="167"/>
    </location>
</feature>
<proteinExistence type="predicted"/>
<gene>
    <name evidence="13" type="ORF">HOLleu_30053</name>
</gene>
<evidence type="ECO:0000313" key="13">
    <source>
        <dbReference type="EMBL" id="KAJ8027950.1"/>
    </source>
</evidence>
<comment type="subcellular location">
    <subcellularLocation>
        <location evidence="1">Cell membrane</location>
        <topology evidence="1">Multi-pass membrane protein</topology>
    </subcellularLocation>
</comment>
<keyword evidence="6 11" id="KW-0472">Membrane</keyword>
<keyword evidence="8" id="KW-0325">Glycoprotein</keyword>
<evidence type="ECO:0000256" key="8">
    <source>
        <dbReference type="ARBA" id="ARBA00023180"/>
    </source>
</evidence>
<feature type="transmembrane region" description="Helical" evidence="11">
    <location>
        <begin position="265"/>
        <end position="287"/>
    </location>
</feature>
<keyword evidence="3 11" id="KW-0812">Transmembrane</keyword>
<evidence type="ECO:0000256" key="9">
    <source>
        <dbReference type="ARBA" id="ARBA00023224"/>
    </source>
</evidence>